<sequence>MAGYDDGSGDNWASQGTSSGFIDAGNKLVTPGHEFLFFSKGWFLKVVYDFHSIEFLFGNPVPDYPS</sequence>
<name>X1K795_9ZZZZ</name>
<comment type="caution">
    <text evidence="1">The sequence shown here is derived from an EMBL/GenBank/DDBJ whole genome shotgun (WGS) entry which is preliminary data.</text>
</comment>
<dbReference type="AlphaFoldDB" id="X1K795"/>
<organism evidence="1">
    <name type="scientific">marine sediment metagenome</name>
    <dbReference type="NCBI Taxonomy" id="412755"/>
    <lineage>
        <taxon>unclassified sequences</taxon>
        <taxon>metagenomes</taxon>
        <taxon>ecological metagenomes</taxon>
    </lineage>
</organism>
<accession>X1K795</accession>
<dbReference type="EMBL" id="BARV01012291">
    <property type="protein sequence ID" value="GAI02907.1"/>
    <property type="molecule type" value="Genomic_DNA"/>
</dbReference>
<proteinExistence type="predicted"/>
<evidence type="ECO:0000313" key="1">
    <source>
        <dbReference type="EMBL" id="GAI02907.1"/>
    </source>
</evidence>
<protein>
    <submittedName>
        <fullName evidence="1">Uncharacterized protein</fullName>
    </submittedName>
</protein>
<reference evidence="1" key="1">
    <citation type="journal article" date="2014" name="Front. Microbiol.">
        <title>High frequency of phylogenetically diverse reductive dehalogenase-homologous genes in deep subseafloor sedimentary metagenomes.</title>
        <authorList>
            <person name="Kawai M."/>
            <person name="Futagami T."/>
            <person name="Toyoda A."/>
            <person name="Takaki Y."/>
            <person name="Nishi S."/>
            <person name="Hori S."/>
            <person name="Arai W."/>
            <person name="Tsubouchi T."/>
            <person name="Morono Y."/>
            <person name="Uchiyama I."/>
            <person name="Ito T."/>
            <person name="Fujiyama A."/>
            <person name="Inagaki F."/>
            <person name="Takami H."/>
        </authorList>
    </citation>
    <scope>NUCLEOTIDE SEQUENCE</scope>
    <source>
        <strain evidence="1">Expedition CK06-06</strain>
    </source>
</reference>
<gene>
    <name evidence="1" type="ORF">S06H3_22841</name>
</gene>